<dbReference type="Proteomes" id="UP000789920">
    <property type="component" value="Unassembled WGS sequence"/>
</dbReference>
<dbReference type="EMBL" id="CAJVQC010035287">
    <property type="protein sequence ID" value="CAG8758612.1"/>
    <property type="molecule type" value="Genomic_DNA"/>
</dbReference>
<sequence length="487" mass="55593">QFCIRAIELANQTNVSEVTQHLSLSNIDIGCLMLSYLQIKMSNPQENQNENKSEIDRCIELLRPSSSDDAKFVALMLLPRLLKQEKENVILIFDAMDFKFLERLMRTESVNDDNLPDFTLKSIAVNILSCFCATDELLNRKQIHSRVPTLVSLISPNNEELTRDILGILLRLSSVNQGLIYIIDDKFIVEIQELALNVIYYTTIGVITSISKDQSFPDSKAIVQRYIIIILKQLSEIFRINQDKIKFDLLQFFVNIFTRMSDQAINDKSQTSIWLKNFRHGLLAILSSKLGSEQRDKALSLVMLLLHHFGTISLLAPVTSNLTLTQISKSAASDIENEFKFSALLAQLSCIEIRLMLDELEQEKKNDKLNERLDVMLPACYTILEKSIEYLSHVENLLESQEKVETNRVKLEPDVLLRLRGTMTETFRAIIEYLVDVKEGGISYEAAVKDEKILASIRVLSAWLAEECSLEKETLAVLPFLIGIYNY</sequence>
<organism evidence="1 2">
    <name type="scientific">Racocetra persica</name>
    <dbReference type="NCBI Taxonomy" id="160502"/>
    <lineage>
        <taxon>Eukaryota</taxon>
        <taxon>Fungi</taxon>
        <taxon>Fungi incertae sedis</taxon>
        <taxon>Mucoromycota</taxon>
        <taxon>Glomeromycotina</taxon>
        <taxon>Glomeromycetes</taxon>
        <taxon>Diversisporales</taxon>
        <taxon>Gigasporaceae</taxon>
        <taxon>Racocetra</taxon>
    </lineage>
</organism>
<gene>
    <name evidence="1" type="ORF">RPERSI_LOCUS14974</name>
</gene>
<feature type="non-terminal residue" evidence="1">
    <location>
        <position position="487"/>
    </location>
</feature>
<evidence type="ECO:0000313" key="2">
    <source>
        <dbReference type="Proteomes" id="UP000789920"/>
    </source>
</evidence>
<accession>A0ACA9QMS7</accession>
<reference evidence="1" key="1">
    <citation type="submission" date="2021-06" db="EMBL/GenBank/DDBJ databases">
        <authorList>
            <person name="Kallberg Y."/>
            <person name="Tangrot J."/>
            <person name="Rosling A."/>
        </authorList>
    </citation>
    <scope>NUCLEOTIDE SEQUENCE</scope>
    <source>
        <strain evidence="1">MA461A</strain>
    </source>
</reference>
<keyword evidence="2" id="KW-1185">Reference proteome</keyword>
<feature type="non-terminal residue" evidence="1">
    <location>
        <position position="1"/>
    </location>
</feature>
<protein>
    <submittedName>
        <fullName evidence="1">31102_t:CDS:1</fullName>
    </submittedName>
</protein>
<proteinExistence type="predicted"/>
<name>A0ACA9QMS7_9GLOM</name>
<evidence type="ECO:0000313" key="1">
    <source>
        <dbReference type="EMBL" id="CAG8758612.1"/>
    </source>
</evidence>
<comment type="caution">
    <text evidence="1">The sequence shown here is derived from an EMBL/GenBank/DDBJ whole genome shotgun (WGS) entry which is preliminary data.</text>
</comment>